<feature type="binding site" evidence="14 15">
    <location>
        <position position="41"/>
    </location>
    <ligand>
        <name>a divalent metal cation</name>
        <dbReference type="ChEBI" id="CHEBI:60240"/>
    </ligand>
</feature>
<dbReference type="NCBIfam" id="NF000595">
    <property type="entry name" value="PRK00015.1-3"/>
    <property type="match status" value="1"/>
</dbReference>
<evidence type="ECO:0000256" key="2">
    <source>
        <dbReference type="ARBA" id="ARBA00001946"/>
    </source>
</evidence>
<dbReference type="Pfam" id="PF01351">
    <property type="entry name" value="RNase_HII"/>
    <property type="match status" value="1"/>
</dbReference>
<feature type="binding site" evidence="14 15">
    <location>
        <position position="40"/>
    </location>
    <ligand>
        <name>a divalent metal cation</name>
        <dbReference type="ChEBI" id="CHEBI:60240"/>
    </ligand>
</feature>
<name>A0ABP5BXI5_9ACTN</name>
<evidence type="ECO:0000256" key="10">
    <source>
        <dbReference type="ARBA" id="ARBA00022723"/>
    </source>
</evidence>
<dbReference type="HAMAP" id="MF_00052_B">
    <property type="entry name" value="RNase_HII_B"/>
    <property type="match status" value="1"/>
</dbReference>
<keyword evidence="9 14" id="KW-0540">Nuclease</keyword>
<dbReference type="InterPro" id="IPR012337">
    <property type="entry name" value="RNaseH-like_sf"/>
</dbReference>
<dbReference type="PROSITE" id="PS51975">
    <property type="entry name" value="RNASE_H_2"/>
    <property type="match status" value="1"/>
</dbReference>
<dbReference type="InterPro" id="IPR001352">
    <property type="entry name" value="RNase_HII/HIII"/>
</dbReference>
<dbReference type="InterPro" id="IPR036397">
    <property type="entry name" value="RNaseH_sf"/>
</dbReference>
<comment type="cofactor">
    <cofactor evidence="14 15">
        <name>Mn(2+)</name>
        <dbReference type="ChEBI" id="CHEBI:29035"/>
    </cofactor>
    <cofactor evidence="14 15">
        <name>Mg(2+)</name>
        <dbReference type="ChEBI" id="CHEBI:18420"/>
    </cofactor>
    <text evidence="14 15">Manganese or magnesium. Binds 1 divalent metal ion per monomer in the absence of substrate. May bind a second metal ion after substrate binding.</text>
</comment>
<dbReference type="PANTHER" id="PTHR10954">
    <property type="entry name" value="RIBONUCLEASE H2 SUBUNIT A"/>
    <property type="match status" value="1"/>
</dbReference>
<dbReference type="SUPFAM" id="SSF53098">
    <property type="entry name" value="Ribonuclease H-like"/>
    <property type="match status" value="1"/>
</dbReference>
<feature type="domain" description="RNase H type-2" evidence="17">
    <location>
        <begin position="34"/>
        <end position="224"/>
    </location>
</feature>
<sequence>MTTTPTSTLPRGVAIRSDAGLYGYERALARAGLSPVAGADEAGRGACAGPLVAAAVILRPGVSGRIPELGDSKLLTEKARDRVRIEVERRALSYAWVAIPPAEVDRLGLHQANIEALRRAVARLDVTPSYVLSDGFRVDGLPCPSLAMWKGDQVAACVAAASVLAKTVRDAMMTDLARDHPAYGFEVHKGYSTPAHQAALEEYGPCPEHRFTYANVANVSPRCG</sequence>
<comment type="catalytic activity">
    <reaction evidence="1 14 15 16">
        <text>Endonucleolytic cleavage to 5'-phosphomonoester.</text>
        <dbReference type="EC" id="3.1.26.4"/>
    </reaction>
</comment>
<dbReference type="NCBIfam" id="NF000598">
    <property type="entry name" value="PRK00015.2-2"/>
    <property type="match status" value="1"/>
</dbReference>
<dbReference type="InterPro" id="IPR022898">
    <property type="entry name" value="RNase_HII"/>
</dbReference>
<gene>
    <name evidence="14" type="primary">rnhB</name>
    <name evidence="18" type="ORF">GCM10009838_04810</name>
</gene>
<dbReference type="EC" id="3.1.26.4" evidence="6 14"/>
<comment type="caution">
    <text evidence="18">The sequence shown here is derived from an EMBL/GenBank/DDBJ whole genome shotgun (WGS) entry which is preliminary data.</text>
</comment>
<dbReference type="RefSeq" id="WP_344655223.1">
    <property type="nucleotide sequence ID" value="NZ_BAAAQM010000002.1"/>
</dbReference>
<keyword evidence="11 14" id="KW-0255">Endonuclease</keyword>
<feature type="binding site" evidence="14 15">
    <location>
        <position position="134"/>
    </location>
    <ligand>
        <name>a divalent metal cation</name>
        <dbReference type="ChEBI" id="CHEBI:60240"/>
    </ligand>
</feature>
<evidence type="ECO:0000313" key="19">
    <source>
        <dbReference type="Proteomes" id="UP001499854"/>
    </source>
</evidence>
<evidence type="ECO:0000259" key="17">
    <source>
        <dbReference type="PROSITE" id="PS51975"/>
    </source>
</evidence>
<reference evidence="19" key="1">
    <citation type="journal article" date="2019" name="Int. J. Syst. Evol. Microbiol.">
        <title>The Global Catalogue of Microorganisms (GCM) 10K type strain sequencing project: providing services to taxonomists for standard genome sequencing and annotation.</title>
        <authorList>
            <consortium name="The Broad Institute Genomics Platform"/>
            <consortium name="The Broad Institute Genome Sequencing Center for Infectious Disease"/>
            <person name="Wu L."/>
            <person name="Ma J."/>
        </authorList>
    </citation>
    <scope>NUCLEOTIDE SEQUENCE [LARGE SCALE GENOMIC DNA]</scope>
    <source>
        <strain evidence="19">JCM 16013</strain>
    </source>
</reference>
<keyword evidence="10 14" id="KW-0479">Metal-binding</keyword>
<keyword evidence="12 14" id="KW-0378">Hydrolase</keyword>
<evidence type="ECO:0000313" key="18">
    <source>
        <dbReference type="EMBL" id="GAA1952698.1"/>
    </source>
</evidence>
<evidence type="ECO:0000256" key="15">
    <source>
        <dbReference type="PROSITE-ProRule" id="PRU01319"/>
    </source>
</evidence>
<evidence type="ECO:0000256" key="8">
    <source>
        <dbReference type="ARBA" id="ARBA00022490"/>
    </source>
</evidence>
<evidence type="ECO:0000256" key="9">
    <source>
        <dbReference type="ARBA" id="ARBA00022722"/>
    </source>
</evidence>
<evidence type="ECO:0000256" key="14">
    <source>
        <dbReference type="HAMAP-Rule" id="MF_00052"/>
    </source>
</evidence>
<dbReference type="EMBL" id="BAAAQM010000002">
    <property type="protein sequence ID" value="GAA1952698.1"/>
    <property type="molecule type" value="Genomic_DNA"/>
</dbReference>
<evidence type="ECO:0000256" key="4">
    <source>
        <dbReference type="ARBA" id="ARBA00004496"/>
    </source>
</evidence>
<evidence type="ECO:0000256" key="12">
    <source>
        <dbReference type="ARBA" id="ARBA00022801"/>
    </source>
</evidence>
<evidence type="ECO:0000256" key="1">
    <source>
        <dbReference type="ARBA" id="ARBA00000077"/>
    </source>
</evidence>
<dbReference type="Proteomes" id="UP001499854">
    <property type="component" value="Unassembled WGS sequence"/>
</dbReference>
<dbReference type="InterPro" id="IPR024567">
    <property type="entry name" value="RNase_HII/HIII_dom"/>
</dbReference>
<keyword evidence="8 14" id="KW-0963">Cytoplasm</keyword>
<comment type="function">
    <text evidence="3 14 16">Endonuclease that specifically degrades the RNA of RNA-DNA hybrids.</text>
</comment>
<accession>A0ABP5BXI5</accession>
<evidence type="ECO:0000256" key="16">
    <source>
        <dbReference type="RuleBase" id="RU003515"/>
    </source>
</evidence>
<proteinExistence type="inferred from homology"/>
<evidence type="ECO:0000256" key="5">
    <source>
        <dbReference type="ARBA" id="ARBA00007383"/>
    </source>
</evidence>
<protein>
    <recommendedName>
        <fullName evidence="7 14">Ribonuclease HII</fullName>
        <shortName evidence="14">RNase HII</shortName>
        <ecNumber evidence="6 14">3.1.26.4</ecNumber>
    </recommendedName>
</protein>
<comment type="similarity">
    <text evidence="5 14 16">Belongs to the RNase HII family.</text>
</comment>
<keyword evidence="13 14" id="KW-0464">Manganese</keyword>
<comment type="cofactor">
    <cofactor evidence="2">
        <name>Mg(2+)</name>
        <dbReference type="ChEBI" id="CHEBI:18420"/>
    </cofactor>
</comment>
<evidence type="ECO:0000256" key="6">
    <source>
        <dbReference type="ARBA" id="ARBA00012180"/>
    </source>
</evidence>
<comment type="subcellular location">
    <subcellularLocation>
        <location evidence="4 14">Cytoplasm</location>
    </subcellularLocation>
</comment>
<dbReference type="CDD" id="cd07182">
    <property type="entry name" value="RNase_HII_bacteria_HII_like"/>
    <property type="match status" value="1"/>
</dbReference>
<evidence type="ECO:0000256" key="3">
    <source>
        <dbReference type="ARBA" id="ARBA00004065"/>
    </source>
</evidence>
<dbReference type="PANTHER" id="PTHR10954:SF18">
    <property type="entry name" value="RIBONUCLEASE HII"/>
    <property type="match status" value="1"/>
</dbReference>
<evidence type="ECO:0000256" key="13">
    <source>
        <dbReference type="ARBA" id="ARBA00023211"/>
    </source>
</evidence>
<evidence type="ECO:0000256" key="7">
    <source>
        <dbReference type="ARBA" id="ARBA00019179"/>
    </source>
</evidence>
<evidence type="ECO:0000256" key="11">
    <source>
        <dbReference type="ARBA" id="ARBA00022759"/>
    </source>
</evidence>
<dbReference type="Gene3D" id="3.30.420.10">
    <property type="entry name" value="Ribonuclease H-like superfamily/Ribonuclease H"/>
    <property type="match status" value="1"/>
</dbReference>
<keyword evidence="19" id="KW-1185">Reference proteome</keyword>
<organism evidence="18 19">
    <name type="scientific">Catenulispora subtropica</name>
    <dbReference type="NCBI Taxonomy" id="450798"/>
    <lineage>
        <taxon>Bacteria</taxon>
        <taxon>Bacillati</taxon>
        <taxon>Actinomycetota</taxon>
        <taxon>Actinomycetes</taxon>
        <taxon>Catenulisporales</taxon>
        <taxon>Catenulisporaceae</taxon>
        <taxon>Catenulispora</taxon>
    </lineage>
</organism>